<dbReference type="PROSITE" id="PS50885">
    <property type="entry name" value="HAMP"/>
    <property type="match status" value="1"/>
</dbReference>
<comment type="subcellular location">
    <subcellularLocation>
        <location evidence="2">Membrane</location>
    </subcellularLocation>
</comment>
<dbReference type="Pfam" id="PF02518">
    <property type="entry name" value="HATPase_c"/>
    <property type="match status" value="1"/>
</dbReference>
<dbReference type="InterPro" id="IPR005467">
    <property type="entry name" value="His_kinase_dom"/>
</dbReference>
<dbReference type="InterPro" id="IPR003661">
    <property type="entry name" value="HisK_dim/P_dom"/>
</dbReference>
<reference evidence="14 15" key="1">
    <citation type="submission" date="2022-07" db="EMBL/GenBank/DDBJ databases">
        <authorList>
            <person name="Xamxidin M."/>
            <person name="Wu M."/>
        </authorList>
    </citation>
    <scope>NUCLEOTIDE SEQUENCE [LARGE SCALE GENOMIC DNA]</scope>
    <source>
        <strain evidence="14 15">NBRC 111650</strain>
    </source>
</reference>
<evidence type="ECO:0000256" key="2">
    <source>
        <dbReference type="ARBA" id="ARBA00004370"/>
    </source>
</evidence>
<dbReference type="EC" id="2.7.13.3" evidence="3"/>
<dbReference type="InterPro" id="IPR036890">
    <property type="entry name" value="HATPase_C_sf"/>
</dbReference>
<feature type="transmembrane region" description="Helical" evidence="11">
    <location>
        <begin position="12"/>
        <end position="33"/>
    </location>
</feature>
<dbReference type="InterPro" id="IPR003660">
    <property type="entry name" value="HAMP_dom"/>
</dbReference>
<dbReference type="CDD" id="cd06225">
    <property type="entry name" value="HAMP"/>
    <property type="match status" value="1"/>
</dbReference>
<dbReference type="Gene3D" id="3.30.565.10">
    <property type="entry name" value="Histidine kinase-like ATPase, C-terminal domain"/>
    <property type="match status" value="1"/>
</dbReference>
<feature type="coiled-coil region" evidence="10">
    <location>
        <begin position="347"/>
        <end position="374"/>
    </location>
</feature>
<sequence length="757" mass="82859">MNPWLENTRWLRYTLMILAGLGGVFLFVLASASSNTDFFESNYPLLISLNGMIAVGMFSILMVLVVRMVRRYRAGVFGSRLMLRMSLSFALMGLIPGLLMYVVSVQFLAKSIDSWFDVRVDGALESGLNLGQTALDSLVNELSQKGQSISLELSRATPSQQLLELSRLRDAANVQELTLLTETAQVIGSSGGSLDNLLPSLPAPSMLRQALMTRPFQQIEPDPSDPDTRLIMRVVVPIAPPLTSFDLGQRYVQILQPVPLSLSQRANAVQSVYRDYQELQLSRSGLRKIYGITLTLALLLTVFVSVAAAFWLSTRLSAPLLWLAEGTKALASGNFKTMQPVNADDELRELTESFNTMTQQLSEAQRRLQANQAQLAANNDFLQSLLGSLSAGVLVLDHKLRLKMYNEGALRIFDRALSDNIGKPLDDMDGLKGFAMAVRASVADNPGDNLDDGGIWQKQLEIPRAFDSQSSKSILVRGSRLPGEKGGYVLVCDDITALISAQRTVAWGEVARRLAHEIKNPLTPIQLSAERLQMKLADKLVEPESGILERATRTIVNQVESLKKLVNDFRDYARLPPADLKPLDLNELVADVLALYDIHVELGVTADSTLIPKLTKNLPGVAGDSSQLRQVIHNLLQNALDACGESETPRIEIRTEGVKSPEGEQHGLVGVKLVVADNGPGFKADVLDKAFEPYITTKTKGTGLGLAIVRKIADEHKARIAIRNRVDAQGHVYGAAVEITFPVLNGTEKPIEHTQAA</sequence>
<evidence type="ECO:0000259" key="12">
    <source>
        <dbReference type="PROSITE" id="PS50109"/>
    </source>
</evidence>
<evidence type="ECO:0000313" key="15">
    <source>
        <dbReference type="Proteomes" id="UP001204142"/>
    </source>
</evidence>
<keyword evidence="11" id="KW-0472">Membrane</keyword>
<dbReference type="PROSITE" id="PS50109">
    <property type="entry name" value="HIS_KIN"/>
    <property type="match status" value="1"/>
</dbReference>
<dbReference type="CDD" id="cd00082">
    <property type="entry name" value="HisKA"/>
    <property type="match status" value="1"/>
</dbReference>
<dbReference type="GO" id="GO:0005524">
    <property type="term" value="F:ATP binding"/>
    <property type="evidence" value="ECO:0007669"/>
    <property type="project" value="UniProtKB-KW"/>
</dbReference>
<evidence type="ECO:0000256" key="4">
    <source>
        <dbReference type="ARBA" id="ARBA00022553"/>
    </source>
</evidence>
<evidence type="ECO:0000256" key="11">
    <source>
        <dbReference type="SAM" id="Phobius"/>
    </source>
</evidence>
<evidence type="ECO:0000256" key="1">
    <source>
        <dbReference type="ARBA" id="ARBA00000085"/>
    </source>
</evidence>
<dbReference type="SMART" id="SM00388">
    <property type="entry name" value="HisKA"/>
    <property type="match status" value="1"/>
</dbReference>
<dbReference type="PANTHER" id="PTHR43065">
    <property type="entry name" value="SENSOR HISTIDINE KINASE"/>
    <property type="match status" value="1"/>
</dbReference>
<dbReference type="Pfam" id="PF00512">
    <property type="entry name" value="HisKA"/>
    <property type="match status" value="1"/>
</dbReference>
<dbReference type="RefSeq" id="WP_256763269.1">
    <property type="nucleotide sequence ID" value="NZ_JANIGO010000001.1"/>
</dbReference>
<evidence type="ECO:0000256" key="10">
    <source>
        <dbReference type="SAM" id="Coils"/>
    </source>
</evidence>
<keyword evidence="15" id="KW-1185">Reference proteome</keyword>
<evidence type="ECO:0000256" key="8">
    <source>
        <dbReference type="ARBA" id="ARBA00022840"/>
    </source>
</evidence>
<organism evidence="14 15">
    <name type="scientific">Limnobacter humi</name>
    <dbReference type="NCBI Taxonomy" id="1778671"/>
    <lineage>
        <taxon>Bacteria</taxon>
        <taxon>Pseudomonadati</taxon>
        <taxon>Pseudomonadota</taxon>
        <taxon>Betaproteobacteria</taxon>
        <taxon>Burkholderiales</taxon>
        <taxon>Burkholderiaceae</taxon>
        <taxon>Limnobacter</taxon>
    </lineage>
</organism>
<dbReference type="InterPro" id="IPR035965">
    <property type="entry name" value="PAS-like_dom_sf"/>
</dbReference>
<keyword evidence="7" id="KW-0418">Kinase</keyword>
<feature type="transmembrane region" description="Helical" evidence="11">
    <location>
        <begin position="45"/>
        <end position="66"/>
    </location>
</feature>
<dbReference type="SMART" id="SM00387">
    <property type="entry name" value="HATPase_c"/>
    <property type="match status" value="1"/>
</dbReference>
<keyword evidence="5" id="KW-0808">Transferase</keyword>
<feature type="domain" description="HAMP" evidence="13">
    <location>
        <begin position="314"/>
        <end position="366"/>
    </location>
</feature>
<evidence type="ECO:0000256" key="3">
    <source>
        <dbReference type="ARBA" id="ARBA00012438"/>
    </source>
</evidence>
<evidence type="ECO:0000256" key="9">
    <source>
        <dbReference type="ARBA" id="ARBA00023012"/>
    </source>
</evidence>
<gene>
    <name evidence="14" type="ORF">NQT62_03890</name>
</gene>
<dbReference type="InterPro" id="IPR036097">
    <property type="entry name" value="HisK_dim/P_sf"/>
</dbReference>
<evidence type="ECO:0000256" key="5">
    <source>
        <dbReference type="ARBA" id="ARBA00022679"/>
    </source>
</evidence>
<comment type="caution">
    <text evidence="14">The sequence shown here is derived from an EMBL/GenBank/DDBJ whole genome shotgun (WGS) entry which is preliminary data.</text>
</comment>
<dbReference type="InterPro" id="IPR003594">
    <property type="entry name" value="HATPase_dom"/>
</dbReference>
<keyword evidence="6" id="KW-0547">Nucleotide-binding</keyword>
<dbReference type="Gene3D" id="1.10.287.130">
    <property type="match status" value="1"/>
</dbReference>
<feature type="domain" description="Histidine kinase" evidence="12">
    <location>
        <begin position="513"/>
        <end position="745"/>
    </location>
</feature>
<dbReference type="InterPro" id="IPR004358">
    <property type="entry name" value="Sig_transdc_His_kin-like_C"/>
</dbReference>
<evidence type="ECO:0000256" key="7">
    <source>
        <dbReference type="ARBA" id="ARBA00022777"/>
    </source>
</evidence>
<dbReference type="SMART" id="SM00304">
    <property type="entry name" value="HAMP"/>
    <property type="match status" value="1"/>
</dbReference>
<dbReference type="SUPFAM" id="SSF55785">
    <property type="entry name" value="PYP-like sensor domain (PAS domain)"/>
    <property type="match status" value="1"/>
</dbReference>
<dbReference type="PRINTS" id="PR00344">
    <property type="entry name" value="BCTRLSENSOR"/>
</dbReference>
<comment type="catalytic activity">
    <reaction evidence="1">
        <text>ATP + protein L-histidine = ADP + protein N-phospho-L-histidine.</text>
        <dbReference type="EC" id="2.7.13.3"/>
    </reaction>
</comment>
<dbReference type="Pfam" id="PF00672">
    <property type="entry name" value="HAMP"/>
    <property type="match status" value="1"/>
</dbReference>
<dbReference type="SUPFAM" id="SSF47384">
    <property type="entry name" value="Homodimeric domain of signal transducing histidine kinase"/>
    <property type="match status" value="1"/>
</dbReference>
<keyword evidence="11" id="KW-0812">Transmembrane</keyword>
<dbReference type="PANTHER" id="PTHR43065:SF10">
    <property type="entry name" value="PEROXIDE STRESS-ACTIVATED HISTIDINE KINASE MAK3"/>
    <property type="match status" value="1"/>
</dbReference>
<proteinExistence type="predicted"/>
<keyword evidence="11" id="KW-1133">Transmembrane helix</keyword>
<dbReference type="PIRSF" id="PIRSF037532">
    <property type="entry name" value="STHK_NtrY"/>
    <property type="match status" value="1"/>
</dbReference>
<feature type="transmembrane region" description="Helical" evidence="11">
    <location>
        <begin position="87"/>
        <end position="109"/>
    </location>
</feature>
<keyword evidence="8 14" id="KW-0067">ATP-binding</keyword>
<evidence type="ECO:0000259" key="13">
    <source>
        <dbReference type="PROSITE" id="PS50885"/>
    </source>
</evidence>
<dbReference type="SUPFAM" id="SSF55874">
    <property type="entry name" value="ATPase domain of HSP90 chaperone/DNA topoisomerase II/histidine kinase"/>
    <property type="match status" value="1"/>
</dbReference>
<dbReference type="Gene3D" id="3.30.450.20">
    <property type="entry name" value="PAS domain"/>
    <property type="match status" value="1"/>
</dbReference>
<dbReference type="InterPro" id="IPR017232">
    <property type="entry name" value="NtrY"/>
</dbReference>
<evidence type="ECO:0000313" key="14">
    <source>
        <dbReference type="EMBL" id="MCQ8895583.1"/>
    </source>
</evidence>
<accession>A0ABT1WFA8</accession>
<protein>
    <recommendedName>
        <fullName evidence="3">histidine kinase</fullName>
        <ecNumber evidence="3">2.7.13.3</ecNumber>
    </recommendedName>
</protein>
<dbReference type="Gene3D" id="6.10.340.10">
    <property type="match status" value="1"/>
</dbReference>
<evidence type="ECO:0000256" key="6">
    <source>
        <dbReference type="ARBA" id="ARBA00022741"/>
    </source>
</evidence>
<keyword evidence="9" id="KW-0902">Two-component regulatory system</keyword>
<name>A0ABT1WFA8_9BURK</name>
<dbReference type="EMBL" id="JANIGO010000001">
    <property type="protein sequence ID" value="MCQ8895583.1"/>
    <property type="molecule type" value="Genomic_DNA"/>
</dbReference>
<dbReference type="Proteomes" id="UP001204142">
    <property type="component" value="Unassembled WGS sequence"/>
</dbReference>
<keyword evidence="4" id="KW-0597">Phosphoprotein</keyword>
<keyword evidence="10" id="KW-0175">Coiled coil</keyword>
<feature type="transmembrane region" description="Helical" evidence="11">
    <location>
        <begin position="289"/>
        <end position="312"/>
    </location>
</feature>
<dbReference type="SUPFAM" id="SSF158472">
    <property type="entry name" value="HAMP domain-like"/>
    <property type="match status" value="1"/>
</dbReference>